<name>A0A812RXX9_9DINO</name>
<comment type="similarity">
    <text evidence="3">Belongs to the thiolase-like superfamily. Beta-ketoacyl-ACP synthases family.</text>
</comment>
<dbReference type="EMBL" id="CAJNDS010002378">
    <property type="protein sequence ID" value="CAE7455490.1"/>
    <property type="molecule type" value="Genomic_DNA"/>
</dbReference>
<dbReference type="Proteomes" id="UP000604046">
    <property type="component" value="Unassembled WGS sequence"/>
</dbReference>
<keyword evidence="6" id="KW-1185">Reference proteome</keyword>
<dbReference type="PROSITE" id="PS52004">
    <property type="entry name" value="KS3_2"/>
    <property type="match status" value="1"/>
</dbReference>
<dbReference type="GO" id="GO:0004312">
    <property type="term" value="F:fatty acid synthase activity"/>
    <property type="evidence" value="ECO:0007669"/>
    <property type="project" value="TreeGrafter"/>
</dbReference>
<evidence type="ECO:0000256" key="3">
    <source>
        <dbReference type="RuleBase" id="RU003694"/>
    </source>
</evidence>
<feature type="domain" description="Ketosynthase family 3 (KS3)" evidence="4">
    <location>
        <begin position="1"/>
        <end position="212"/>
    </location>
</feature>
<evidence type="ECO:0000259" key="4">
    <source>
        <dbReference type="PROSITE" id="PS52004"/>
    </source>
</evidence>
<proteinExistence type="inferred from homology"/>
<keyword evidence="1" id="KW-0596">Phosphopantetheine</keyword>
<evidence type="ECO:0000256" key="2">
    <source>
        <dbReference type="ARBA" id="ARBA00022553"/>
    </source>
</evidence>
<keyword evidence="3" id="KW-0808">Transferase</keyword>
<dbReference type="GO" id="GO:0006633">
    <property type="term" value="P:fatty acid biosynthetic process"/>
    <property type="evidence" value="ECO:0007669"/>
    <property type="project" value="TreeGrafter"/>
</dbReference>
<dbReference type="Pfam" id="PF02801">
    <property type="entry name" value="Ketoacyl-synt_C"/>
    <property type="match status" value="1"/>
</dbReference>
<gene>
    <name evidence="5" type="primary">pikAII</name>
    <name evidence="5" type="ORF">SNAT2548_LOCUS25079</name>
</gene>
<comment type="caution">
    <text evidence="5">The sequence shown here is derived from an EMBL/GenBank/DDBJ whole genome shotgun (WGS) entry which is preliminary data.</text>
</comment>
<evidence type="ECO:0000256" key="1">
    <source>
        <dbReference type="ARBA" id="ARBA00022450"/>
    </source>
</evidence>
<keyword evidence="2" id="KW-0597">Phosphoprotein</keyword>
<dbReference type="InterPro" id="IPR014030">
    <property type="entry name" value="Ketoacyl_synth_N"/>
</dbReference>
<dbReference type="Pfam" id="PF00109">
    <property type="entry name" value="ketoacyl-synt"/>
    <property type="match status" value="1"/>
</dbReference>
<evidence type="ECO:0000313" key="6">
    <source>
        <dbReference type="Proteomes" id="UP000604046"/>
    </source>
</evidence>
<dbReference type="InterPro" id="IPR014031">
    <property type="entry name" value="Ketoacyl_synth_C"/>
</dbReference>
<organism evidence="5 6">
    <name type="scientific">Symbiodinium natans</name>
    <dbReference type="NCBI Taxonomy" id="878477"/>
    <lineage>
        <taxon>Eukaryota</taxon>
        <taxon>Sar</taxon>
        <taxon>Alveolata</taxon>
        <taxon>Dinophyceae</taxon>
        <taxon>Suessiales</taxon>
        <taxon>Symbiodiniaceae</taxon>
        <taxon>Symbiodinium</taxon>
    </lineage>
</organism>
<dbReference type="SMART" id="SM00825">
    <property type="entry name" value="PKS_KS"/>
    <property type="match status" value="1"/>
</dbReference>
<sequence>MSGQQQDWHFMSGEAKINKHTWASSSISALVSRCSYGLHFTGPAVAIDTGESSGLIASDAAVRALREGACQTAFASSASWISNPYELITLCAAGFISKSGQTRVFDETSDGYTKGEGVVTLLLRRHKDELKDQDLRAVPDARGLILGSGVNNKGQSSSLGSPSGPAIQDVIGRASRDANSPIFLMDTIEASASGDKLSDQMELMAVASLRCK</sequence>
<dbReference type="PANTHER" id="PTHR43775">
    <property type="entry name" value="FATTY ACID SYNTHASE"/>
    <property type="match status" value="1"/>
</dbReference>
<dbReference type="InterPro" id="IPR050091">
    <property type="entry name" value="PKS_NRPS_Biosynth_Enz"/>
</dbReference>
<dbReference type="AlphaFoldDB" id="A0A812RXX9"/>
<reference evidence="5" key="1">
    <citation type="submission" date="2021-02" db="EMBL/GenBank/DDBJ databases">
        <authorList>
            <person name="Dougan E. K."/>
            <person name="Rhodes N."/>
            <person name="Thang M."/>
            <person name="Chan C."/>
        </authorList>
    </citation>
    <scope>NUCLEOTIDE SEQUENCE</scope>
</reference>
<dbReference type="SUPFAM" id="SSF53901">
    <property type="entry name" value="Thiolase-like"/>
    <property type="match status" value="2"/>
</dbReference>
<protein>
    <submittedName>
        <fullName evidence="5">PikAII protein</fullName>
    </submittedName>
</protein>
<accession>A0A812RXX9</accession>
<dbReference type="InterPro" id="IPR020841">
    <property type="entry name" value="PKS_Beta-ketoAc_synthase_dom"/>
</dbReference>
<dbReference type="InterPro" id="IPR016039">
    <property type="entry name" value="Thiolase-like"/>
</dbReference>
<dbReference type="PANTHER" id="PTHR43775:SF37">
    <property type="entry name" value="SI:DKEY-61P9.11"/>
    <property type="match status" value="1"/>
</dbReference>
<dbReference type="OrthoDB" id="329835at2759"/>
<evidence type="ECO:0000313" key="5">
    <source>
        <dbReference type="EMBL" id="CAE7455490.1"/>
    </source>
</evidence>
<dbReference type="Gene3D" id="3.40.47.10">
    <property type="match status" value="1"/>
</dbReference>